<dbReference type="Pfam" id="PF01855">
    <property type="entry name" value="POR_N"/>
    <property type="match status" value="1"/>
</dbReference>
<feature type="domain" description="Pyruvate:ferredoxin oxidoreductase core" evidence="4">
    <location>
        <begin position="458"/>
        <end position="551"/>
    </location>
</feature>
<dbReference type="InterPro" id="IPR009014">
    <property type="entry name" value="Transketo_C/PFOR_II"/>
</dbReference>
<dbReference type="Proteomes" id="UP000019591">
    <property type="component" value="Plasmid EAL2_808p"/>
</dbReference>
<geneLocation type="plasmid" evidence="5 6">
    <name>EAL2_808p</name>
</geneLocation>
<dbReference type="FunFam" id="3.40.50.970:FF:000022">
    <property type="entry name" value="2-oxoglutarate ferredoxin oxidoreductase alpha subunit"/>
    <property type="match status" value="1"/>
</dbReference>
<evidence type="ECO:0000313" key="5">
    <source>
        <dbReference type="EMBL" id="AHM57954.1"/>
    </source>
</evidence>
<evidence type="ECO:0000313" key="6">
    <source>
        <dbReference type="Proteomes" id="UP000019591"/>
    </source>
</evidence>
<feature type="domain" description="Pyruvate flavodoxin/ferredoxin oxidoreductase pyrimidine binding" evidence="3">
    <location>
        <begin position="194"/>
        <end position="433"/>
    </location>
</feature>
<dbReference type="SUPFAM" id="SSF52922">
    <property type="entry name" value="TK C-terminal domain-like"/>
    <property type="match status" value="1"/>
</dbReference>
<dbReference type="HOGENOM" id="CLU_017038_1_0_9"/>
<reference evidence="5 6" key="1">
    <citation type="journal article" date="2014" name="Genome Announc.">
        <title>Complete Genome Sequence of Amino Acid-Utilizing Eubacterium acidaminophilum al-2 (DSM 3953).</title>
        <authorList>
            <person name="Poehlein A."/>
            <person name="Andreesen J.R."/>
            <person name="Daniel R."/>
        </authorList>
    </citation>
    <scope>NUCLEOTIDE SEQUENCE [LARGE SCALE GENOMIC DNA]</scope>
    <source>
        <strain evidence="5 6">DSM 3953</strain>
        <plasmid evidence="6">Plasmid EAL2_808p</plasmid>
    </source>
</reference>
<dbReference type="NCBIfam" id="TIGR03710">
    <property type="entry name" value="OAFO_sf"/>
    <property type="match status" value="1"/>
</dbReference>
<dbReference type="InterPro" id="IPR002880">
    <property type="entry name" value="Pyrv_Fd/Flavodoxin_OxRdtase_N"/>
</dbReference>
<dbReference type="EC" id="1.2.7.3" evidence="5"/>
<dbReference type="Pfam" id="PF17147">
    <property type="entry name" value="PFOR_II"/>
    <property type="match status" value="1"/>
</dbReference>
<dbReference type="SUPFAM" id="SSF53323">
    <property type="entry name" value="Pyruvate-ferredoxin oxidoreductase, PFOR, domain III"/>
    <property type="match status" value="1"/>
</dbReference>
<dbReference type="RefSeq" id="WP_025436804.1">
    <property type="nucleotide sequence ID" value="NZ_CP007453.1"/>
</dbReference>
<dbReference type="PANTHER" id="PTHR32154">
    <property type="entry name" value="PYRUVATE-FLAVODOXIN OXIDOREDUCTASE-RELATED"/>
    <property type="match status" value="1"/>
</dbReference>
<dbReference type="InterPro" id="IPR019752">
    <property type="entry name" value="Pyrv/ketoisovalerate_OxRed_cat"/>
</dbReference>
<keyword evidence="1 5" id="KW-0560">Oxidoreductase</keyword>
<dbReference type="Gene3D" id="3.40.50.920">
    <property type="match status" value="1"/>
</dbReference>
<dbReference type="OrthoDB" id="9794954at2"/>
<dbReference type="InterPro" id="IPR029061">
    <property type="entry name" value="THDP-binding"/>
</dbReference>
<dbReference type="eggNOG" id="COG1014">
    <property type="taxonomic scope" value="Bacteria"/>
</dbReference>
<dbReference type="GO" id="GO:0006979">
    <property type="term" value="P:response to oxidative stress"/>
    <property type="evidence" value="ECO:0007669"/>
    <property type="project" value="TreeGrafter"/>
</dbReference>
<evidence type="ECO:0000259" key="3">
    <source>
        <dbReference type="Pfam" id="PF01855"/>
    </source>
</evidence>
<dbReference type="Pfam" id="PF01558">
    <property type="entry name" value="POR"/>
    <property type="match status" value="1"/>
</dbReference>
<dbReference type="InterPro" id="IPR050722">
    <property type="entry name" value="Pyruvate:ferred/Flavod_OxRd"/>
</dbReference>
<keyword evidence="6" id="KW-1185">Reference proteome</keyword>
<dbReference type="Gene3D" id="3.40.920.10">
    <property type="entry name" value="Pyruvate-ferredoxin oxidoreductase, PFOR, domain III"/>
    <property type="match status" value="1"/>
</dbReference>
<dbReference type="AlphaFoldDB" id="W8T8B9"/>
<accession>W8T8B9</accession>
<evidence type="ECO:0000256" key="1">
    <source>
        <dbReference type="ARBA" id="ARBA00023002"/>
    </source>
</evidence>
<dbReference type="InterPro" id="IPR022367">
    <property type="entry name" value="2-oxoacid/accept_OxRdtase_asu"/>
</dbReference>
<protein>
    <submittedName>
        <fullName evidence="5">2-oxoglutarate synthase subunit KorA</fullName>
        <ecNumber evidence="5">1.2.7.3</ecNumber>
    </submittedName>
</protein>
<dbReference type="Gene3D" id="3.40.50.970">
    <property type="match status" value="1"/>
</dbReference>
<feature type="domain" description="Pyruvate/ketoisovalerate oxidoreductase catalytic" evidence="2">
    <location>
        <begin position="12"/>
        <end position="165"/>
    </location>
</feature>
<gene>
    <name evidence="5" type="primary">korA</name>
    <name evidence="5" type="ORF">EAL2_808p04510</name>
</gene>
<dbReference type="InterPro" id="IPR033412">
    <property type="entry name" value="PFOR_II"/>
</dbReference>
<dbReference type="SUPFAM" id="SSF52518">
    <property type="entry name" value="Thiamin diphosphate-binding fold (THDP-binding)"/>
    <property type="match status" value="1"/>
</dbReference>
<dbReference type="eggNOG" id="COG0674">
    <property type="taxonomic scope" value="Bacteria"/>
</dbReference>
<dbReference type="GO" id="GO:0047553">
    <property type="term" value="F:2-oxoglutarate synthase activity"/>
    <property type="evidence" value="ECO:0007669"/>
    <property type="project" value="UniProtKB-EC"/>
</dbReference>
<evidence type="ECO:0000259" key="2">
    <source>
        <dbReference type="Pfam" id="PF01558"/>
    </source>
</evidence>
<proteinExistence type="predicted"/>
<dbReference type="PATRIC" id="fig|1286171.3.peg.2630"/>
<dbReference type="PANTHER" id="PTHR32154:SF20">
    <property type="entry name" value="2-OXOGLUTARATE OXIDOREDUCTASE SUBUNIT KORA"/>
    <property type="match status" value="1"/>
</dbReference>
<evidence type="ECO:0000259" key="4">
    <source>
        <dbReference type="Pfam" id="PF17147"/>
    </source>
</evidence>
<dbReference type="KEGG" id="eac:EAL2_808p04510"/>
<keyword evidence="5" id="KW-0614">Plasmid</keyword>
<sequence length="563" mass="61887">MQNFNILIGGSAGQGIDTLSSSIEKTLHKMGYYIFSNKDYESRVRGGHNFTQVRFGNLPVYSHSESLDMIIALNEEAIEVHKDKLSEGGIILCDESITSAGDKFVPRPLNRTAKQIGNAMVANTVAFGAVCKLIGLDIEIAKDMINASFGEEYAGGNLMAFDEGYGMLQRRFNLEEPSAKNQMLINSNQAIALGALAGGVMFYAAYPMTPSTGILTYLAAKTMETDLIVEQAEDEIAAIQMALGASYAGVRAMTGTSGGGFALMVEALSLAGMIETPIVIVDSQRPGPATGFPTRTEQGDLSFVLNAGHGEFSRMVIAVRSPEDAFYQTVRALNLADEFQIPVIILTDQHLADSNQTADKFDMSRVKIERHISDFTVLAEYGDYGRYRLTETGLSPRIIPGKNENQTVLVDSDEHDELGHIVEDANTRIKMVNKRLGKMELLKQKVKEPDYYGTDSPEVLLIGWGSTEGALREAVEILNGRGERFGTLVFGDIWPLPIQMLEKYSENAKIVVNVEQNATGQLGRLIRQETGILIERSILKYDGRQINAEEIVRRFNEENAIVR</sequence>
<dbReference type="EMBL" id="CP007453">
    <property type="protein sequence ID" value="AHM57954.1"/>
    <property type="molecule type" value="Genomic_DNA"/>
</dbReference>
<organism evidence="5 6">
    <name type="scientific">Peptoclostridium acidaminophilum DSM 3953</name>
    <dbReference type="NCBI Taxonomy" id="1286171"/>
    <lineage>
        <taxon>Bacteria</taxon>
        <taxon>Bacillati</taxon>
        <taxon>Bacillota</taxon>
        <taxon>Clostridia</taxon>
        <taxon>Peptostreptococcales</taxon>
        <taxon>Peptoclostridiaceae</taxon>
        <taxon>Peptoclostridium</taxon>
    </lineage>
</organism>
<name>W8T8B9_PEPAC</name>
<dbReference type="InterPro" id="IPR002869">
    <property type="entry name" value="Pyrv_flavodox_OxRed_cen"/>
</dbReference>
<dbReference type="CDD" id="cd07034">
    <property type="entry name" value="TPP_PYR_PFOR_IOR-alpha_like"/>
    <property type="match status" value="1"/>
</dbReference>